<evidence type="ECO:0000313" key="2">
    <source>
        <dbReference type="EMBL" id="SKA17359.1"/>
    </source>
</evidence>
<dbReference type="STRING" id="115783.SAMN02745119_02971"/>
<sequence>MRFFIDMISVLRRSIVSPLLFLAVAALFLPSTSSAIDARFELDPAQVKMESGVSASRSNSKHKRTGRSHRSAKKHQTGMALHKSPLEQPASTLQLASYSADASAVQNVQKIRSFWNTLVPSGETALPALSFKSDTFELAIDPARYPLLKAADGGMILLDKDASLPPLVRTLLQEKDSKIRVVTASPSDARRFLGALLGAAGFYSVEEQPLMTFGTDPQLKVRSDFKVERSADSVMNNEVMLVNASQQGIPIRLAEYLKTQGLKVSEPFADQVHAAVPLRHRVVRAAPQGQGQAVDLVLETLAVPVERNRRVELFKAAETGVGLSVAADRYFEHGGKRYVVTRFTGDPIAYTLFRLLETKGYRVVILEPQDSFKTAAGKLLSRMDLPSSYASHLLLADPAGRYSFEMSGFMLENATAGGGAVMLTDRPIENAMRDLLYDHGYQVQER</sequence>
<proteinExistence type="predicted"/>
<keyword evidence="3" id="KW-1185">Reference proteome</keyword>
<evidence type="ECO:0000313" key="3">
    <source>
        <dbReference type="Proteomes" id="UP000190102"/>
    </source>
</evidence>
<evidence type="ECO:0000256" key="1">
    <source>
        <dbReference type="SAM" id="MobiDB-lite"/>
    </source>
</evidence>
<accession>A0A1T4RN14</accession>
<protein>
    <submittedName>
        <fullName evidence="2">Uncharacterized protein</fullName>
    </submittedName>
</protein>
<feature type="compositionally biased region" description="Basic residues" evidence="1">
    <location>
        <begin position="59"/>
        <end position="76"/>
    </location>
</feature>
<organism evidence="2 3">
    <name type="scientific">Trichlorobacter thiogenes</name>
    <dbReference type="NCBI Taxonomy" id="115783"/>
    <lineage>
        <taxon>Bacteria</taxon>
        <taxon>Pseudomonadati</taxon>
        <taxon>Thermodesulfobacteriota</taxon>
        <taxon>Desulfuromonadia</taxon>
        <taxon>Geobacterales</taxon>
        <taxon>Geobacteraceae</taxon>
        <taxon>Trichlorobacter</taxon>
    </lineage>
</organism>
<feature type="region of interest" description="Disordered" evidence="1">
    <location>
        <begin position="51"/>
        <end position="84"/>
    </location>
</feature>
<gene>
    <name evidence="2" type="ORF">SAMN02745119_02971</name>
</gene>
<name>A0A1T4RN14_9BACT</name>
<dbReference type="EMBL" id="FUWR01000022">
    <property type="protein sequence ID" value="SKA17359.1"/>
    <property type="molecule type" value="Genomic_DNA"/>
</dbReference>
<dbReference type="Proteomes" id="UP000190102">
    <property type="component" value="Unassembled WGS sequence"/>
</dbReference>
<reference evidence="3" key="1">
    <citation type="submission" date="2017-02" db="EMBL/GenBank/DDBJ databases">
        <authorList>
            <person name="Varghese N."/>
            <person name="Submissions S."/>
        </authorList>
    </citation>
    <scope>NUCLEOTIDE SEQUENCE [LARGE SCALE GENOMIC DNA]</scope>
    <source>
        <strain evidence="3">ATCC BAA-34</strain>
    </source>
</reference>
<dbReference type="AlphaFoldDB" id="A0A1T4RN14"/>